<comment type="function">
    <text evidence="4">Catalyzes the transfer of a methyl group onto N-acetylserotonin, producing melatonin (N-acetyl-5-methoxytryptamine).</text>
</comment>
<protein>
    <recommendedName>
        <fullName evidence="6">Acetylserotonin O-methyltransferase</fullName>
        <ecNumber evidence="5">2.1.1.4</ecNumber>
    </recommendedName>
    <alternativeName>
        <fullName evidence="7">Hydroxyindole O-methyltransferase</fullName>
    </alternativeName>
</protein>
<sequence>MSEDKQNIQSAIAVDGVNKFISFFNQRQIEEAVWVFAELGIADLLVMSEAKNAEEICAQKGWLDAVRLRRLLYVAVVAGLLDIEAGNRFKLTSTGELLTSNHPSKSRNYVLTFEDSSEVANGRNHRSATELSSILTPGSDSRVHILIRGNEHTTASESKDITHLYSELSNEMMVAFASIMSTISYNTGPVIAKAIDAFSRCSMLVDVGGSRGTLLANILSSHRNIVNSIVFDLPSTINHASSSMDDNDFERLGISPSRYRFVGGDIFDPNTVPKADGYLLKYILHNMNDENAIKALKSLYKVALRPARIFIIELVLDEPITSEVVRRQWTVYAEDFIMLGTDEGRERTLQQYVDLLQKAGLTFFKLHEIGLDERVIESYID</sequence>
<dbReference type="InterPro" id="IPR036388">
    <property type="entry name" value="WH-like_DNA-bd_sf"/>
</dbReference>
<feature type="domain" description="O-methyltransferase C-terminal" evidence="9">
    <location>
        <begin position="167"/>
        <end position="361"/>
    </location>
</feature>
<evidence type="ECO:0000256" key="7">
    <source>
        <dbReference type="ARBA" id="ARBA00043054"/>
    </source>
</evidence>
<dbReference type="EMBL" id="CAJOBP010001453">
    <property type="protein sequence ID" value="CAF4285727.1"/>
    <property type="molecule type" value="Genomic_DNA"/>
</dbReference>
<name>A0A820GX74_9BILA</name>
<dbReference type="Proteomes" id="UP000663873">
    <property type="component" value="Unassembled WGS sequence"/>
</dbReference>
<dbReference type="SUPFAM" id="SSF46785">
    <property type="entry name" value="Winged helix' DNA-binding domain"/>
    <property type="match status" value="1"/>
</dbReference>
<dbReference type="InterPro" id="IPR029063">
    <property type="entry name" value="SAM-dependent_MTases_sf"/>
</dbReference>
<gene>
    <name evidence="10" type="ORF">UJA718_LOCUS11684</name>
</gene>
<dbReference type="PROSITE" id="PS51683">
    <property type="entry name" value="SAM_OMT_II"/>
    <property type="match status" value="1"/>
</dbReference>
<dbReference type="InterPro" id="IPR001077">
    <property type="entry name" value="COMT_C"/>
</dbReference>
<keyword evidence="2" id="KW-0808">Transferase</keyword>
<evidence type="ECO:0000256" key="6">
    <source>
        <dbReference type="ARBA" id="ARBA00040730"/>
    </source>
</evidence>
<dbReference type="Gene3D" id="1.10.10.10">
    <property type="entry name" value="Winged helix-like DNA-binding domain superfamily/Winged helix DNA-binding domain"/>
    <property type="match status" value="1"/>
</dbReference>
<evidence type="ECO:0000256" key="3">
    <source>
        <dbReference type="ARBA" id="ARBA00022691"/>
    </source>
</evidence>
<dbReference type="PIRSF" id="PIRSF005739">
    <property type="entry name" value="O-mtase"/>
    <property type="match status" value="1"/>
</dbReference>
<proteinExistence type="predicted"/>
<dbReference type="PANTHER" id="PTHR43712">
    <property type="entry name" value="PUTATIVE (AFU_ORTHOLOGUE AFUA_4G14580)-RELATED"/>
    <property type="match status" value="1"/>
</dbReference>
<dbReference type="GO" id="GO:0032259">
    <property type="term" value="P:methylation"/>
    <property type="evidence" value="ECO:0007669"/>
    <property type="project" value="UniProtKB-KW"/>
</dbReference>
<dbReference type="EC" id="2.1.1.4" evidence="5"/>
<keyword evidence="1" id="KW-0489">Methyltransferase</keyword>
<evidence type="ECO:0000256" key="8">
    <source>
        <dbReference type="PIRSR" id="PIRSR005739-1"/>
    </source>
</evidence>
<feature type="active site" description="Proton acceptor" evidence="8">
    <location>
        <position position="285"/>
    </location>
</feature>
<organism evidence="10 11">
    <name type="scientific">Rotaria socialis</name>
    <dbReference type="NCBI Taxonomy" id="392032"/>
    <lineage>
        <taxon>Eukaryota</taxon>
        <taxon>Metazoa</taxon>
        <taxon>Spiralia</taxon>
        <taxon>Gnathifera</taxon>
        <taxon>Rotifera</taxon>
        <taxon>Eurotatoria</taxon>
        <taxon>Bdelloidea</taxon>
        <taxon>Philodinida</taxon>
        <taxon>Philodinidae</taxon>
        <taxon>Rotaria</taxon>
    </lineage>
</organism>
<keyword evidence="3" id="KW-0949">S-adenosyl-L-methionine</keyword>
<dbReference type="AlphaFoldDB" id="A0A820GX74"/>
<evidence type="ECO:0000256" key="4">
    <source>
        <dbReference type="ARBA" id="ARBA00037645"/>
    </source>
</evidence>
<evidence type="ECO:0000313" key="11">
    <source>
        <dbReference type="Proteomes" id="UP000663873"/>
    </source>
</evidence>
<evidence type="ECO:0000256" key="1">
    <source>
        <dbReference type="ARBA" id="ARBA00022603"/>
    </source>
</evidence>
<dbReference type="Gene3D" id="3.40.50.150">
    <property type="entry name" value="Vaccinia Virus protein VP39"/>
    <property type="match status" value="1"/>
</dbReference>
<accession>A0A820GX74</accession>
<dbReference type="Pfam" id="PF00891">
    <property type="entry name" value="Methyltransf_2"/>
    <property type="match status" value="1"/>
</dbReference>
<evidence type="ECO:0000259" key="9">
    <source>
        <dbReference type="Pfam" id="PF00891"/>
    </source>
</evidence>
<evidence type="ECO:0000256" key="2">
    <source>
        <dbReference type="ARBA" id="ARBA00022679"/>
    </source>
</evidence>
<dbReference type="SUPFAM" id="SSF53335">
    <property type="entry name" value="S-adenosyl-L-methionine-dependent methyltransferases"/>
    <property type="match status" value="1"/>
</dbReference>
<evidence type="ECO:0000256" key="5">
    <source>
        <dbReference type="ARBA" id="ARBA00039116"/>
    </source>
</evidence>
<dbReference type="InterPro" id="IPR016461">
    <property type="entry name" value="COMT-like"/>
</dbReference>
<comment type="caution">
    <text evidence="10">The sequence shown here is derived from an EMBL/GenBank/DDBJ whole genome shotgun (WGS) entry which is preliminary data.</text>
</comment>
<dbReference type="GO" id="GO:0017096">
    <property type="term" value="F:acetylserotonin O-methyltransferase activity"/>
    <property type="evidence" value="ECO:0007669"/>
    <property type="project" value="UniProtKB-EC"/>
</dbReference>
<dbReference type="PANTHER" id="PTHR43712:SF2">
    <property type="entry name" value="O-METHYLTRANSFERASE CICE"/>
    <property type="match status" value="1"/>
</dbReference>
<evidence type="ECO:0000313" key="10">
    <source>
        <dbReference type="EMBL" id="CAF4285727.1"/>
    </source>
</evidence>
<reference evidence="10" key="1">
    <citation type="submission" date="2021-02" db="EMBL/GenBank/DDBJ databases">
        <authorList>
            <person name="Nowell W R."/>
        </authorList>
    </citation>
    <scope>NUCLEOTIDE SEQUENCE</scope>
</reference>
<dbReference type="InterPro" id="IPR036390">
    <property type="entry name" value="WH_DNA-bd_sf"/>
</dbReference>
<keyword evidence="11" id="KW-1185">Reference proteome</keyword>